<gene>
    <name evidence="1" type="ORF">BJG93_04690</name>
</gene>
<name>A0A1I9YEN1_9BURK</name>
<reference evidence="1" key="1">
    <citation type="submission" date="2016-09" db="EMBL/GenBank/DDBJ databases">
        <title>The Complete Genome of Burkholderia sprentiae wsm5005.</title>
        <authorList>
            <person name="De Meyer S."/>
            <person name="Wang P."/>
            <person name="Terpolilli J."/>
        </authorList>
    </citation>
    <scope>NUCLEOTIDE SEQUENCE [LARGE SCALE GENOMIC DNA]</scope>
    <source>
        <strain evidence="1">WSM5005</strain>
    </source>
</reference>
<dbReference type="AlphaFoldDB" id="A0A1I9YEN1"/>
<evidence type="ECO:0000313" key="1">
    <source>
        <dbReference type="EMBL" id="APA84764.1"/>
    </source>
</evidence>
<sequence>MNGADHLADGHREAVLPECETGEADFKRPDVFNNVARREEATTVPDVQAAALKTRRGLPALHVPL</sequence>
<accession>A0A1I9YEN1</accession>
<protein>
    <submittedName>
        <fullName evidence="1">Uncharacterized protein</fullName>
    </submittedName>
</protein>
<proteinExistence type="predicted"/>
<organism evidence="1">
    <name type="scientific">Paraburkholderia sprentiae WSM5005</name>
    <dbReference type="NCBI Taxonomy" id="754502"/>
    <lineage>
        <taxon>Bacteria</taxon>
        <taxon>Pseudomonadati</taxon>
        <taxon>Pseudomonadota</taxon>
        <taxon>Betaproteobacteria</taxon>
        <taxon>Burkholderiales</taxon>
        <taxon>Burkholderiaceae</taxon>
        <taxon>Paraburkholderia</taxon>
    </lineage>
</organism>
<dbReference type="EMBL" id="CP017561">
    <property type="protein sequence ID" value="APA84764.1"/>
    <property type="molecule type" value="Genomic_DNA"/>
</dbReference>